<sequence length="117" mass="13050">MRSMHSASRRSTCSTVQGRRRKLLPIRSRPLALSLLTRLPRSPRPLPRLSSPLSPLRVPLPNRAAIPLAPLPRLSSRPSPLQVPPPSRVAIVLACTSLQVYSRPHPAWLSRWPINPL</sequence>
<evidence type="ECO:0000313" key="2">
    <source>
        <dbReference type="EMBL" id="CAE6516928.1"/>
    </source>
</evidence>
<dbReference type="EMBL" id="CAJMWZ010006165">
    <property type="protein sequence ID" value="CAE6516928.1"/>
    <property type="molecule type" value="Genomic_DNA"/>
</dbReference>
<comment type="caution">
    <text evidence="2">The sequence shown here is derived from an EMBL/GenBank/DDBJ whole genome shotgun (WGS) entry which is preliminary data.</text>
</comment>
<protein>
    <submittedName>
        <fullName evidence="2">Uncharacterized protein</fullName>
    </submittedName>
</protein>
<proteinExistence type="predicted"/>
<gene>
    <name evidence="2" type="ORF">RDB_LOCUS113348</name>
</gene>
<evidence type="ECO:0000256" key="1">
    <source>
        <dbReference type="SAM" id="MobiDB-lite"/>
    </source>
</evidence>
<accession>A0A8H3DBR4</accession>
<organism evidence="2 3">
    <name type="scientific">Rhizoctonia solani</name>
    <dbReference type="NCBI Taxonomy" id="456999"/>
    <lineage>
        <taxon>Eukaryota</taxon>
        <taxon>Fungi</taxon>
        <taxon>Dikarya</taxon>
        <taxon>Basidiomycota</taxon>
        <taxon>Agaricomycotina</taxon>
        <taxon>Agaricomycetes</taxon>
        <taxon>Cantharellales</taxon>
        <taxon>Ceratobasidiaceae</taxon>
        <taxon>Rhizoctonia</taxon>
    </lineage>
</organism>
<feature type="region of interest" description="Disordered" evidence="1">
    <location>
        <begin position="1"/>
        <end position="23"/>
    </location>
</feature>
<feature type="compositionally biased region" description="Polar residues" evidence="1">
    <location>
        <begin position="1"/>
        <end position="17"/>
    </location>
</feature>
<evidence type="ECO:0000313" key="3">
    <source>
        <dbReference type="Proteomes" id="UP000663850"/>
    </source>
</evidence>
<dbReference type="AlphaFoldDB" id="A0A8H3DBR4"/>
<reference evidence="2" key="1">
    <citation type="submission" date="2021-01" db="EMBL/GenBank/DDBJ databases">
        <authorList>
            <person name="Kaushik A."/>
        </authorList>
    </citation>
    <scope>NUCLEOTIDE SEQUENCE</scope>
    <source>
        <strain evidence="2">Type strain: AG8-Rh-89/</strain>
    </source>
</reference>
<dbReference type="Proteomes" id="UP000663850">
    <property type="component" value="Unassembled WGS sequence"/>
</dbReference>
<name>A0A8H3DBR4_9AGAM</name>